<dbReference type="InterPro" id="IPR036179">
    <property type="entry name" value="Ig-like_dom_sf"/>
</dbReference>
<feature type="compositionally biased region" description="Polar residues" evidence="2">
    <location>
        <begin position="161"/>
        <end position="177"/>
    </location>
</feature>
<feature type="transmembrane region" description="Helical" evidence="3">
    <location>
        <begin position="115"/>
        <end position="137"/>
    </location>
</feature>
<evidence type="ECO:0000313" key="5">
    <source>
        <dbReference type="EMBL" id="KAG5281547.1"/>
    </source>
</evidence>
<keyword evidence="6" id="KW-1185">Reference proteome</keyword>
<gene>
    <name evidence="5" type="ORF">AALO_G00073500</name>
</gene>
<sequence length="194" mass="21137">MFPPTTVKPRARLLQRENMGSTGVLLTCLATGFYPRHINLTLLRDGQPVSDHQITGGELLPNGDETYQMRKSLEVSAEELQHHHYTCTAEHLSLDNKLDIDLERDWDSVTTPIGFSAPMAVCVCCLVGASIGVFIMCRRKTTKDQGSQTTLSSNSTAASNEGSQTTLLSNSTAAQSTHDSEKAEEITSLEPKPS</sequence>
<protein>
    <recommendedName>
        <fullName evidence="4">Ig-like domain-containing protein</fullName>
    </recommendedName>
</protein>
<dbReference type="Proteomes" id="UP000823561">
    <property type="component" value="Chromosome 5"/>
</dbReference>
<dbReference type="InterPro" id="IPR007110">
    <property type="entry name" value="Ig-like_dom"/>
</dbReference>
<keyword evidence="1" id="KW-0325">Glycoprotein</keyword>
<proteinExistence type="predicted"/>
<dbReference type="PANTHER" id="PTHR16675:SF191">
    <property type="entry name" value="CLASS I HISTOCOMPATIBILITY ANTIGEN, F10 ALPHA CHAIN-LIKE-RELATED"/>
    <property type="match status" value="1"/>
</dbReference>
<feature type="domain" description="Ig-like" evidence="4">
    <location>
        <begin position="9"/>
        <end position="99"/>
    </location>
</feature>
<dbReference type="GO" id="GO:0009897">
    <property type="term" value="C:external side of plasma membrane"/>
    <property type="evidence" value="ECO:0007669"/>
    <property type="project" value="TreeGrafter"/>
</dbReference>
<keyword evidence="3" id="KW-0472">Membrane</keyword>
<feature type="region of interest" description="Disordered" evidence="2">
    <location>
        <begin position="145"/>
        <end position="194"/>
    </location>
</feature>
<dbReference type="PANTHER" id="PTHR16675">
    <property type="entry name" value="MHC CLASS I-RELATED"/>
    <property type="match status" value="1"/>
</dbReference>
<feature type="compositionally biased region" description="Low complexity" evidence="2">
    <location>
        <begin position="147"/>
        <end position="160"/>
    </location>
</feature>
<evidence type="ECO:0000256" key="3">
    <source>
        <dbReference type="SAM" id="Phobius"/>
    </source>
</evidence>
<evidence type="ECO:0000259" key="4">
    <source>
        <dbReference type="PROSITE" id="PS50835"/>
    </source>
</evidence>
<evidence type="ECO:0000313" key="6">
    <source>
        <dbReference type="Proteomes" id="UP000823561"/>
    </source>
</evidence>
<dbReference type="SMART" id="SM00407">
    <property type="entry name" value="IGc1"/>
    <property type="match status" value="1"/>
</dbReference>
<dbReference type="InterPro" id="IPR013783">
    <property type="entry name" value="Ig-like_fold"/>
</dbReference>
<dbReference type="InterPro" id="IPR003597">
    <property type="entry name" value="Ig_C1-set"/>
</dbReference>
<evidence type="ECO:0000256" key="1">
    <source>
        <dbReference type="ARBA" id="ARBA00023180"/>
    </source>
</evidence>
<dbReference type="PROSITE" id="PS50835">
    <property type="entry name" value="IG_LIKE"/>
    <property type="match status" value="1"/>
</dbReference>
<keyword evidence="3" id="KW-1133">Transmembrane helix</keyword>
<accession>A0AAV6H6G4</accession>
<keyword evidence="3" id="KW-0812">Transmembrane</keyword>
<dbReference type="GO" id="GO:0005615">
    <property type="term" value="C:extracellular space"/>
    <property type="evidence" value="ECO:0007669"/>
    <property type="project" value="TreeGrafter"/>
</dbReference>
<name>A0AAV6H6G4_9TELE</name>
<dbReference type="AlphaFoldDB" id="A0AAV6H6G4"/>
<dbReference type="GO" id="GO:0006955">
    <property type="term" value="P:immune response"/>
    <property type="evidence" value="ECO:0007669"/>
    <property type="project" value="TreeGrafter"/>
</dbReference>
<dbReference type="Pfam" id="PF07654">
    <property type="entry name" value="C1-set"/>
    <property type="match status" value="1"/>
</dbReference>
<reference evidence="5" key="1">
    <citation type="submission" date="2020-10" db="EMBL/GenBank/DDBJ databases">
        <title>Chromosome-scale genome assembly of the Allis shad, Alosa alosa.</title>
        <authorList>
            <person name="Margot Z."/>
            <person name="Christophe K."/>
            <person name="Cabau C."/>
            <person name="Louis A."/>
            <person name="Berthelot C."/>
            <person name="Parey E."/>
            <person name="Roest Crollius H."/>
            <person name="Montfort J."/>
            <person name="Robinson-Rechavi M."/>
            <person name="Bucao C."/>
            <person name="Bouchez O."/>
            <person name="Gislard M."/>
            <person name="Lluch J."/>
            <person name="Milhes M."/>
            <person name="Lampietro C."/>
            <person name="Lopez Roques C."/>
            <person name="Donnadieu C."/>
            <person name="Braasch I."/>
            <person name="Desvignes T."/>
            <person name="Postlethwait J."/>
            <person name="Bobe J."/>
            <person name="Guiguen Y."/>
        </authorList>
    </citation>
    <scope>NUCLEOTIDE SEQUENCE</scope>
    <source>
        <strain evidence="5">M-15738</strain>
        <tissue evidence="5">Blood</tissue>
    </source>
</reference>
<dbReference type="SUPFAM" id="SSF48726">
    <property type="entry name" value="Immunoglobulin"/>
    <property type="match status" value="1"/>
</dbReference>
<dbReference type="Gene3D" id="2.60.40.10">
    <property type="entry name" value="Immunoglobulins"/>
    <property type="match status" value="1"/>
</dbReference>
<comment type="caution">
    <text evidence="5">The sequence shown here is derived from an EMBL/GenBank/DDBJ whole genome shotgun (WGS) entry which is preliminary data.</text>
</comment>
<evidence type="ECO:0000256" key="2">
    <source>
        <dbReference type="SAM" id="MobiDB-lite"/>
    </source>
</evidence>
<organism evidence="5 6">
    <name type="scientific">Alosa alosa</name>
    <name type="common">allis shad</name>
    <dbReference type="NCBI Taxonomy" id="278164"/>
    <lineage>
        <taxon>Eukaryota</taxon>
        <taxon>Metazoa</taxon>
        <taxon>Chordata</taxon>
        <taxon>Craniata</taxon>
        <taxon>Vertebrata</taxon>
        <taxon>Euteleostomi</taxon>
        <taxon>Actinopterygii</taxon>
        <taxon>Neopterygii</taxon>
        <taxon>Teleostei</taxon>
        <taxon>Clupei</taxon>
        <taxon>Clupeiformes</taxon>
        <taxon>Clupeoidei</taxon>
        <taxon>Clupeidae</taxon>
        <taxon>Alosa</taxon>
    </lineage>
</organism>
<dbReference type="InterPro" id="IPR050208">
    <property type="entry name" value="MHC_class-I_related"/>
</dbReference>
<dbReference type="EMBL" id="JADWDJ010000005">
    <property type="protein sequence ID" value="KAG5281547.1"/>
    <property type="molecule type" value="Genomic_DNA"/>
</dbReference>